<evidence type="ECO:0000313" key="6">
    <source>
        <dbReference type="EnsemblPlants" id="Kaladp0030s0157.1.v1.1"/>
    </source>
</evidence>
<comment type="cofactor">
    <cofactor evidence="4">
        <name>heme</name>
        <dbReference type="ChEBI" id="CHEBI:30413"/>
    </cofactor>
</comment>
<evidence type="ECO:0000256" key="2">
    <source>
        <dbReference type="ARBA" id="ARBA00022723"/>
    </source>
</evidence>
<evidence type="ECO:0000256" key="5">
    <source>
        <dbReference type="SAM" id="Phobius"/>
    </source>
</evidence>
<dbReference type="GO" id="GO:0020037">
    <property type="term" value="F:heme binding"/>
    <property type="evidence" value="ECO:0007669"/>
    <property type="project" value="InterPro"/>
</dbReference>
<dbReference type="OMA" id="HDELFAY"/>
<dbReference type="GO" id="GO:0005506">
    <property type="term" value="F:iron ion binding"/>
    <property type="evidence" value="ECO:0007669"/>
    <property type="project" value="InterPro"/>
</dbReference>
<organism evidence="6 7">
    <name type="scientific">Kalanchoe fedtschenkoi</name>
    <name type="common">Lavender scallops</name>
    <name type="synonym">South American air plant</name>
    <dbReference type="NCBI Taxonomy" id="63787"/>
    <lineage>
        <taxon>Eukaryota</taxon>
        <taxon>Viridiplantae</taxon>
        <taxon>Streptophyta</taxon>
        <taxon>Embryophyta</taxon>
        <taxon>Tracheophyta</taxon>
        <taxon>Spermatophyta</taxon>
        <taxon>Magnoliopsida</taxon>
        <taxon>eudicotyledons</taxon>
        <taxon>Gunneridae</taxon>
        <taxon>Pentapetalae</taxon>
        <taxon>Saxifragales</taxon>
        <taxon>Crassulaceae</taxon>
        <taxon>Kalanchoe</taxon>
    </lineage>
</organism>
<keyword evidence="5" id="KW-0472">Membrane</keyword>
<dbReference type="InterPro" id="IPR036396">
    <property type="entry name" value="Cyt_P450_sf"/>
</dbReference>
<dbReference type="GO" id="GO:0016705">
    <property type="term" value="F:oxidoreductase activity, acting on paired donors, with incorporation or reduction of molecular oxygen"/>
    <property type="evidence" value="ECO:0007669"/>
    <property type="project" value="InterPro"/>
</dbReference>
<protein>
    <recommendedName>
        <fullName evidence="8">Cytochrome P450</fullName>
    </recommendedName>
</protein>
<accession>A0A7N0ZTE5</accession>
<keyword evidence="2 4" id="KW-0479">Metal-binding</keyword>
<reference evidence="6" key="1">
    <citation type="submission" date="2021-01" db="UniProtKB">
        <authorList>
            <consortium name="EnsemblPlants"/>
        </authorList>
    </citation>
    <scope>IDENTIFICATION</scope>
</reference>
<feature type="binding site" description="axial binding residue" evidence="4">
    <location>
        <position position="461"/>
    </location>
    <ligand>
        <name>heme</name>
        <dbReference type="ChEBI" id="CHEBI:30413"/>
    </ligand>
    <ligandPart>
        <name>Fe</name>
        <dbReference type="ChEBI" id="CHEBI:18248"/>
    </ligandPart>
</feature>
<proteinExistence type="inferred from homology"/>
<evidence type="ECO:0000256" key="4">
    <source>
        <dbReference type="PIRSR" id="PIRSR602401-1"/>
    </source>
</evidence>
<dbReference type="EnsemblPlants" id="Kaladp0030s0157.1.v1.1">
    <property type="protein sequence ID" value="Kaladp0030s0157.1.v1.1"/>
    <property type="gene ID" value="Kaladp0030s0157.v1.1"/>
</dbReference>
<dbReference type="PRINTS" id="PR00385">
    <property type="entry name" value="P450"/>
</dbReference>
<dbReference type="PANTHER" id="PTHR47955:SF18">
    <property type="entry name" value="CYTOCHROME P450 71A1-LIKE"/>
    <property type="match status" value="1"/>
</dbReference>
<name>A0A7N0ZTE5_KALFE</name>
<keyword evidence="5" id="KW-1133">Transmembrane helix</keyword>
<feature type="transmembrane region" description="Helical" evidence="5">
    <location>
        <begin position="12"/>
        <end position="28"/>
    </location>
</feature>
<sequence length="519" mass="57871">MDMMNLPSANPVILVCTTLLCALAFLYIRSRSSRLSSSLPPSPRRLPIIGNLHQLGASAHEALHTLSLKHGPLMLLHFGSVPTYIVSSGDLAMQVMKTREAGFSGKPVTKASLILLQGGADVLLHPRWTQTKKVSVTGLLSLKKVQSLQFIREEEVASLVSNIRSLVSDGTIDKRSHQRQVNVSNMSLKLASTILSRALLGLKSTADGGRESNKIIGDLSKQAITLLHEKFAVGNFIPALSWLDHLRGLTGEAEKVSQAIHEFLDRAIDERETHQQSDAGDEKRNDDRKYFVDILLELQKKDMVIGHRLTRKDIRAILLILFLGGFDSSATNLEWAMAELVKNPRVMKKLQDEIRGVVGKKSEIFQTDLDQMEYLKCVIKETLRLHATTLAVRRSTEDVNVGGYKILANANVLINIWAIHRDPAVWERPLEFVPERFLDAGYTYLGQDQKYFPFGLGRGICPGIQFAMFGSEYSLANFLCWFNWELPEGMSVSNLDMSSNDIAAHRNVPLYLVPVHPAN</sequence>
<evidence type="ECO:0008006" key="8">
    <source>
        <dbReference type="Google" id="ProtNLM"/>
    </source>
</evidence>
<dbReference type="GO" id="GO:0004497">
    <property type="term" value="F:monooxygenase activity"/>
    <property type="evidence" value="ECO:0007669"/>
    <property type="project" value="InterPro"/>
</dbReference>
<keyword evidence="4" id="KW-0349">Heme</keyword>
<dbReference type="PRINTS" id="PR00463">
    <property type="entry name" value="EP450I"/>
</dbReference>
<comment type="similarity">
    <text evidence="1">Belongs to the cytochrome P450 family.</text>
</comment>
<dbReference type="Proteomes" id="UP000594263">
    <property type="component" value="Unplaced"/>
</dbReference>
<dbReference type="InterPro" id="IPR001128">
    <property type="entry name" value="Cyt_P450"/>
</dbReference>
<evidence type="ECO:0000256" key="1">
    <source>
        <dbReference type="ARBA" id="ARBA00010617"/>
    </source>
</evidence>
<keyword evidence="3 4" id="KW-0408">Iron</keyword>
<dbReference type="Gene3D" id="1.10.630.10">
    <property type="entry name" value="Cytochrome P450"/>
    <property type="match status" value="1"/>
</dbReference>
<keyword evidence="7" id="KW-1185">Reference proteome</keyword>
<dbReference type="InterPro" id="IPR002401">
    <property type="entry name" value="Cyt_P450_E_grp-I"/>
</dbReference>
<keyword evidence="5" id="KW-0812">Transmembrane</keyword>
<evidence type="ECO:0000313" key="7">
    <source>
        <dbReference type="Proteomes" id="UP000594263"/>
    </source>
</evidence>
<dbReference type="PANTHER" id="PTHR47955">
    <property type="entry name" value="CYTOCHROME P450 FAMILY 71 PROTEIN"/>
    <property type="match status" value="1"/>
</dbReference>
<dbReference type="Gramene" id="Kaladp0030s0157.1.v1.1">
    <property type="protein sequence ID" value="Kaladp0030s0157.1.v1.1"/>
    <property type="gene ID" value="Kaladp0030s0157.v1.1"/>
</dbReference>
<evidence type="ECO:0000256" key="3">
    <source>
        <dbReference type="ARBA" id="ARBA00023004"/>
    </source>
</evidence>
<dbReference type="Pfam" id="PF00067">
    <property type="entry name" value="p450"/>
    <property type="match status" value="1"/>
</dbReference>
<dbReference type="SUPFAM" id="SSF48264">
    <property type="entry name" value="Cytochrome P450"/>
    <property type="match status" value="1"/>
</dbReference>
<dbReference type="AlphaFoldDB" id="A0A7N0ZTE5"/>